<evidence type="ECO:0000256" key="1">
    <source>
        <dbReference type="SAM" id="Phobius"/>
    </source>
</evidence>
<dbReference type="EMBL" id="MAYT01000027">
    <property type="protein sequence ID" value="OCA85370.1"/>
    <property type="molecule type" value="Genomic_DNA"/>
</dbReference>
<keyword evidence="4" id="KW-1185">Reference proteome</keyword>
<dbReference type="Pfam" id="PF04306">
    <property type="entry name" value="DUF456"/>
    <property type="match status" value="1"/>
</dbReference>
<dbReference type="AlphaFoldDB" id="A0A1B9ANC4"/>
<keyword evidence="1" id="KW-0812">Transmembrane</keyword>
<reference evidence="4" key="1">
    <citation type="submission" date="2016-05" db="EMBL/GenBank/DDBJ databases">
        <authorList>
            <person name="Liu B."/>
            <person name="Wang J."/>
            <person name="Zhu Y."/>
            <person name="Liu G."/>
            <person name="Chen Q."/>
            <person name="Chen Z."/>
            <person name="Lan J."/>
            <person name="Che J."/>
            <person name="Ge C."/>
            <person name="Shi H."/>
            <person name="Pan Z."/>
            <person name="Liu X."/>
        </authorList>
    </citation>
    <scope>NUCLEOTIDE SEQUENCE [LARGE SCALE GENOMIC DNA]</scope>
    <source>
        <strain evidence="4">FJAT-27215</strain>
    </source>
</reference>
<sequence length="160" mass="17751">MEAVAWVGIVVLFIASFAGLIFPIIPSILLLWGGFLLYHFGINHEELSVIFWLAMGMFTVLIITADILANSYFVKRYGGSKWGERIAGLAVIVGSFVFPPFGILLVPFAAVFVTELLIQKDAKKAMMVGFATFVGFLSGTIAKFLIQFIMIIWFFIDTII</sequence>
<proteinExistence type="predicted"/>
<keyword evidence="1" id="KW-1133">Transmembrane helix</keyword>
<feature type="transmembrane region" description="Helical" evidence="1">
    <location>
        <begin position="86"/>
        <end position="113"/>
    </location>
</feature>
<protein>
    <recommendedName>
        <fullName evidence="5">DUF456 domain-containing protein</fullName>
    </recommendedName>
</protein>
<dbReference type="PANTHER" id="PTHR39165">
    <property type="entry name" value="IG HYPOTHETICAL 17883"/>
    <property type="match status" value="1"/>
</dbReference>
<dbReference type="PANTHER" id="PTHR39165:SF1">
    <property type="entry name" value="DUF456 DOMAIN-CONTAINING PROTEIN"/>
    <property type="match status" value="1"/>
</dbReference>
<reference evidence="3" key="2">
    <citation type="submission" date="2016-05" db="EMBL/GenBank/DDBJ databases">
        <authorList>
            <person name="Lavstsen T."/>
            <person name="Jespersen J.S."/>
        </authorList>
    </citation>
    <scope>NUCLEOTIDE SEQUENCE [LARGE SCALE GENOMIC DNA]</scope>
    <source>
        <strain evidence="3">FJAT-27215</strain>
    </source>
</reference>
<organism evidence="3 4">
    <name type="scientific">Pseudobacillus wudalianchiensis</name>
    <dbReference type="NCBI Taxonomy" id="1743143"/>
    <lineage>
        <taxon>Bacteria</taxon>
        <taxon>Bacillati</taxon>
        <taxon>Bacillota</taxon>
        <taxon>Bacilli</taxon>
        <taxon>Bacillales</taxon>
        <taxon>Bacillaceae</taxon>
        <taxon>Pseudobacillus</taxon>
    </lineage>
</organism>
<feature type="transmembrane region" description="Helical" evidence="1">
    <location>
        <begin position="6"/>
        <end position="38"/>
    </location>
</feature>
<feature type="transmembrane region" description="Helical" evidence="1">
    <location>
        <begin position="125"/>
        <end position="156"/>
    </location>
</feature>
<evidence type="ECO:0008006" key="5">
    <source>
        <dbReference type="Google" id="ProtNLM"/>
    </source>
</evidence>
<dbReference type="Proteomes" id="UP000092578">
    <property type="component" value="Unassembled WGS sequence"/>
</dbReference>
<evidence type="ECO:0000313" key="3">
    <source>
        <dbReference type="EMBL" id="OCA85370.1"/>
    </source>
</evidence>
<gene>
    <name evidence="2" type="ORF">A8F95_09970</name>
    <name evidence="3" type="ORF">A8F95_09990</name>
</gene>
<keyword evidence="1" id="KW-0472">Membrane</keyword>
<comment type="caution">
    <text evidence="3">The sequence shown here is derived from an EMBL/GenBank/DDBJ whole genome shotgun (WGS) entry which is preliminary data.</text>
</comment>
<dbReference type="InterPro" id="IPR007403">
    <property type="entry name" value="DUF456"/>
</dbReference>
<dbReference type="EMBL" id="MAYT01000027">
    <property type="protein sequence ID" value="OCA85369.1"/>
    <property type="molecule type" value="Genomic_DNA"/>
</dbReference>
<name>A0A1B9ANC4_9BACI</name>
<feature type="transmembrane region" description="Helical" evidence="1">
    <location>
        <begin position="50"/>
        <end position="74"/>
    </location>
</feature>
<accession>A0A1B9ANC4</accession>
<evidence type="ECO:0000313" key="4">
    <source>
        <dbReference type="Proteomes" id="UP000092578"/>
    </source>
</evidence>
<evidence type="ECO:0000313" key="2">
    <source>
        <dbReference type="EMBL" id="OCA85369.1"/>
    </source>
</evidence>